<dbReference type="InterPro" id="IPR009937">
    <property type="entry name" value="Phage_holin_3_6"/>
</dbReference>
<keyword evidence="4" id="KW-1185">Reference proteome</keyword>
<keyword evidence="2" id="KW-1133">Transmembrane helix</keyword>
<reference evidence="3 4" key="1">
    <citation type="submission" date="2016-11" db="EMBL/GenBank/DDBJ databases">
        <authorList>
            <person name="Jaros S."/>
            <person name="Januszkiewicz K."/>
            <person name="Wedrychowicz H."/>
        </authorList>
    </citation>
    <scope>NUCLEOTIDE SEQUENCE [LARGE SCALE GENOMIC DNA]</scope>
    <source>
        <strain evidence="3 4">CGMCC 1.10190</strain>
    </source>
</reference>
<sequence>MALRQSVGELACTLLSIVRTRLELFSLEAAGQKAHLITILGMAFGALLFLTLAVLVFSIAVALYFWPTDQRYVALGLLALFYGLLGCGLFLAVRSKLLFAPIPFAATVDELRRDLSLLERLREPSSPSGQSFEQSSSRDLR</sequence>
<evidence type="ECO:0000256" key="2">
    <source>
        <dbReference type="SAM" id="Phobius"/>
    </source>
</evidence>
<protein>
    <submittedName>
        <fullName evidence="3">Uncharacterized membrane protein YqjE</fullName>
    </submittedName>
</protein>
<feature type="transmembrane region" description="Helical" evidence="2">
    <location>
        <begin position="72"/>
        <end position="93"/>
    </location>
</feature>
<evidence type="ECO:0000313" key="3">
    <source>
        <dbReference type="EMBL" id="SHI15338.1"/>
    </source>
</evidence>
<feature type="region of interest" description="Disordered" evidence="1">
    <location>
        <begin position="122"/>
        <end position="141"/>
    </location>
</feature>
<evidence type="ECO:0000313" key="4">
    <source>
        <dbReference type="Proteomes" id="UP000184226"/>
    </source>
</evidence>
<dbReference type="Pfam" id="PF07332">
    <property type="entry name" value="Phage_holin_3_6"/>
    <property type="match status" value="1"/>
</dbReference>
<accession>A0A1M5YU11</accession>
<feature type="transmembrane region" description="Helical" evidence="2">
    <location>
        <begin position="36"/>
        <end position="66"/>
    </location>
</feature>
<name>A0A1M5YU11_9BURK</name>
<feature type="compositionally biased region" description="Low complexity" evidence="1">
    <location>
        <begin position="124"/>
        <end position="135"/>
    </location>
</feature>
<evidence type="ECO:0000256" key="1">
    <source>
        <dbReference type="SAM" id="MobiDB-lite"/>
    </source>
</evidence>
<dbReference type="AlphaFoldDB" id="A0A1M5YU11"/>
<gene>
    <name evidence="3" type="ORF">SAMN04488135_110158</name>
</gene>
<dbReference type="OrthoDB" id="8642121at2"/>
<keyword evidence="2" id="KW-0812">Transmembrane</keyword>
<dbReference type="RefSeq" id="WP_073105577.1">
    <property type="nucleotide sequence ID" value="NZ_FQXE01000010.1"/>
</dbReference>
<keyword evidence="2" id="KW-0472">Membrane</keyword>
<dbReference type="STRING" id="658167.SAMN04488135_110158"/>
<dbReference type="Proteomes" id="UP000184226">
    <property type="component" value="Unassembled WGS sequence"/>
</dbReference>
<organism evidence="3 4">
    <name type="scientific">Pollutimonas bauzanensis</name>
    <dbReference type="NCBI Taxonomy" id="658167"/>
    <lineage>
        <taxon>Bacteria</taxon>
        <taxon>Pseudomonadati</taxon>
        <taxon>Pseudomonadota</taxon>
        <taxon>Betaproteobacteria</taxon>
        <taxon>Burkholderiales</taxon>
        <taxon>Alcaligenaceae</taxon>
        <taxon>Pollutimonas</taxon>
    </lineage>
</organism>
<proteinExistence type="predicted"/>
<dbReference type="EMBL" id="FQXE01000010">
    <property type="protein sequence ID" value="SHI15338.1"/>
    <property type="molecule type" value="Genomic_DNA"/>
</dbReference>